<keyword evidence="2" id="KW-0812">Transmembrane</keyword>
<name>A0A2G2WGG3_CAPBA</name>
<keyword evidence="4" id="KW-1185">Reference proteome</keyword>
<dbReference type="Proteomes" id="UP000224567">
    <property type="component" value="Unassembled WGS sequence"/>
</dbReference>
<proteinExistence type="predicted"/>
<dbReference type="AlphaFoldDB" id="A0A2G2WGG3"/>
<organism evidence="3 4">
    <name type="scientific">Capsicum baccatum</name>
    <name type="common">Peruvian pepper</name>
    <dbReference type="NCBI Taxonomy" id="33114"/>
    <lineage>
        <taxon>Eukaryota</taxon>
        <taxon>Viridiplantae</taxon>
        <taxon>Streptophyta</taxon>
        <taxon>Embryophyta</taxon>
        <taxon>Tracheophyta</taxon>
        <taxon>Spermatophyta</taxon>
        <taxon>Magnoliopsida</taxon>
        <taxon>eudicotyledons</taxon>
        <taxon>Gunneridae</taxon>
        <taxon>Pentapetalae</taxon>
        <taxon>asterids</taxon>
        <taxon>lamiids</taxon>
        <taxon>Solanales</taxon>
        <taxon>Solanaceae</taxon>
        <taxon>Solanoideae</taxon>
        <taxon>Capsiceae</taxon>
        <taxon>Capsicum</taxon>
    </lineage>
</organism>
<dbReference type="STRING" id="33114.A0A2G2WGG3"/>
<reference evidence="4" key="2">
    <citation type="journal article" date="2017" name="J. Anim. Genet.">
        <title>Multiple reference genome sequences of hot pepper reveal the massive evolution of plant disease resistance genes by retroduplication.</title>
        <authorList>
            <person name="Kim S."/>
            <person name="Park J."/>
            <person name="Yeom S.-I."/>
            <person name="Kim Y.-M."/>
            <person name="Seo E."/>
            <person name="Kim K.-T."/>
            <person name="Kim M.-S."/>
            <person name="Lee J.M."/>
            <person name="Cheong K."/>
            <person name="Shin H.-S."/>
            <person name="Kim S.-B."/>
            <person name="Han K."/>
            <person name="Lee J."/>
            <person name="Park M."/>
            <person name="Lee H.-A."/>
            <person name="Lee H.-Y."/>
            <person name="Lee Y."/>
            <person name="Oh S."/>
            <person name="Lee J.H."/>
            <person name="Choi E."/>
            <person name="Choi E."/>
            <person name="Lee S.E."/>
            <person name="Jeon J."/>
            <person name="Kim H."/>
            <person name="Choi G."/>
            <person name="Song H."/>
            <person name="Lee J."/>
            <person name="Lee S.-C."/>
            <person name="Kwon J.-K."/>
            <person name="Lee H.-Y."/>
            <person name="Koo N."/>
            <person name="Hong Y."/>
            <person name="Kim R.W."/>
            <person name="Kang W.-H."/>
            <person name="Huh J.H."/>
            <person name="Kang B.-C."/>
            <person name="Yang T.-J."/>
            <person name="Lee Y.-H."/>
            <person name="Bennetzen J.L."/>
            <person name="Choi D."/>
        </authorList>
    </citation>
    <scope>NUCLEOTIDE SEQUENCE [LARGE SCALE GENOMIC DNA]</scope>
    <source>
        <strain evidence="4">cv. PBC81</strain>
    </source>
</reference>
<accession>A0A2G2WGG3</accession>
<comment type="caution">
    <text evidence="3">The sequence shown here is derived from an EMBL/GenBank/DDBJ whole genome shotgun (WGS) entry which is preliminary data.</text>
</comment>
<evidence type="ECO:0000256" key="2">
    <source>
        <dbReference type="SAM" id="Phobius"/>
    </source>
</evidence>
<evidence type="ECO:0000313" key="3">
    <source>
        <dbReference type="EMBL" id="PHT44347.1"/>
    </source>
</evidence>
<keyword evidence="2" id="KW-1133">Transmembrane helix</keyword>
<reference evidence="3 4" key="1">
    <citation type="journal article" date="2017" name="Genome Biol.">
        <title>New reference genome sequences of hot pepper reveal the massive evolution of plant disease-resistance genes by retroduplication.</title>
        <authorList>
            <person name="Kim S."/>
            <person name="Park J."/>
            <person name="Yeom S.I."/>
            <person name="Kim Y.M."/>
            <person name="Seo E."/>
            <person name="Kim K.T."/>
            <person name="Kim M.S."/>
            <person name="Lee J.M."/>
            <person name="Cheong K."/>
            <person name="Shin H.S."/>
            <person name="Kim S.B."/>
            <person name="Han K."/>
            <person name="Lee J."/>
            <person name="Park M."/>
            <person name="Lee H.A."/>
            <person name="Lee H.Y."/>
            <person name="Lee Y."/>
            <person name="Oh S."/>
            <person name="Lee J.H."/>
            <person name="Choi E."/>
            <person name="Choi E."/>
            <person name="Lee S.E."/>
            <person name="Jeon J."/>
            <person name="Kim H."/>
            <person name="Choi G."/>
            <person name="Song H."/>
            <person name="Lee J."/>
            <person name="Lee S.C."/>
            <person name="Kwon J.K."/>
            <person name="Lee H.Y."/>
            <person name="Koo N."/>
            <person name="Hong Y."/>
            <person name="Kim R.W."/>
            <person name="Kang W.H."/>
            <person name="Huh J.H."/>
            <person name="Kang B.C."/>
            <person name="Yang T.J."/>
            <person name="Lee Y.H."/>
            <person name="Bennetzen J.L."/>
            <person name="Choi D."/>
        </authorList>
    </citation>
    <scope>NUCLEOTIDE SEQUENCE [LARGE SCALE GENOMIC DNA]</scope>
    <source>
        <strain evidence="4">cv. PBC81</strain>
    </source>
</reference>
<evidence type="ECO:0000313" key="4">
    <source>
        <dbReference type="Proteomes" id="UP000224567"/>
    </source>
</evidence>
<feature type="region of interest" description="Disordered" evidence="1">
    <location>
        <begin position="98"/>
        <end position="122"/>
    </location>
</feature>
<sequence length="191" mass="21226">MMESIFPFGDIGALAGVLTRQWLHFGKCFYLLRLVAFCASAMAETGYFLMVPKIIMAFHPSVFLYSARLLRVISQNHLTELNTKGHLLYEDAPRDKRQVKGTSGLAGDGDGEGEEMNNSIPSRDTVGRQTVINLLQQQHPLIVRVTEHGINGSLGSDSVKVFKDNANVEIHRRPNQETHSFVGGSICKYGY</sequence>
<dbReference type="EMBL" id="MLFT02000006">
    <property type="protein sequence ID" value="PHT44347.1"/>
    <property type="molecule type" value="Genomic_DNA"/>
</dbReference>
<evidence type="ECO:0000256" key="1">
    <source>
        <dbReference type="SAM" id="MobiDB-lite"/>
    </source>
</evidence>
<protein>
    <submittedName>
        <fullName evidence="3">Uncharacterized protein</fullName>
    </submittedName>
</protein>
<feature type="transmembrane region" description="Helical" evidence="2">
    <location>
        <begin position="30"/>
        <end position="50"/>
    </location>
</feature>
<keyword evidence="2" id="KW-0472">Membrane</keyword>
<gene>
    <name evidence="3" type="ORF">CQW23_13505</name>
</gene>